<reference evidence="2" key="1">
    <citation type="submission" date="2016-10" db="EMBL/GenBank/DDBJ databases">
        <authorList>
            <person name="Benchimol M."/>
            <person name="Almeida L.G."/>
            <person name="Vasconcelos A.T."/>
            <person name="Perreira-Neves A."/>
            <person name="Rosa I.A."/>
            <person name="Tasca T."/>
            <person name="Bogo M.R."/>
            <person name="de Souza W."/>
        </authorList>
    </citation>
    <scope>NUCLEOTIDE SEQUENCE [LARGE SCALE GENOMIC DNA]</scope>
    <source>
        <strain evidence="2">K</strain>
    </source>
</reference>
<name>A0A1J4KM13_9EUKA</name>
<accession>A0A1J4KM13</accession>
<dbReference type="AlphaFoldDB" id="A0A1J4KM13"/>
<dbReference type="GeneID" id="94834730"/>
<evidence type="ECO:0000313" key="2">
    <source>
        <dbReference type="EMBL" id="OHT12178.1"/>
    </source>
</evidence>
<feature type="coiled-coil region" evidence="1">
    <location>
        <begin position="222"/>
        <end position="312"/>
    </location>
</feature>
<keyword evidence="3" id="KW-1185">Reference proteome</keyword>
<organism evidence="2 3">
    <name type="scientific">Tritrichomonas foetus</name>
    <dbReference type="NCBI Taxonomy" id="1144522"/>
    <lineage>
        <taxon>Eukaryota</taxon>
        <taxon>Metamonada</taxon>
        <taxon>Parabasalia</taxon>
        <taxon>Tritrichomonadida</taxon>
        <taxon>Tritrichomonadidae</taxon>
        <taxon>Tritrichomonas</taxon>
    </lineage>
</organism>
<sequence>MTEFGEAVLNFVKAVGEIDSQVTSYRDFSDMSPILNTYYKLFDKSPEDEDESMQIRSMVRYLQMNTKNTEIQIDLEKLLNLDFDEIENLTSLMFYCMQGDQYKEEYERLLSKLDDSDREALLPVKDEGANEGALQKLADSIREFSNYYHMYTELNSEFELKSKELAEKSDSVDMIVAEEEKKLKISHSNDMFKLEQLKSEISDLQSGSMEQFSVLVPNEEESDKLQSQKEELTITVDDLRQKVDQMRENTKDLEELRKQRSNVDAQTEPMRQEYQSILDSIREINQRIENLKNEIAKKNSDLNAEIAELKQKKEPRFAAIQNNRQELLREKSEGEVAQKLHKIIELRKEREELKEAIAAAKQRMAALQQFLLEGNLLKLQVA</sequence>
<feature type="coiled-coil region" evidence="1">
    <location>
        <begin position="336"/>
        <end position="370"/>
    </location>
</feature>
<evidence type="ECO:0000313" key="3">
    <source>
        <dbReference type="Proteomes" id="UP000179807"/>
    </source>
</evidence>
<dbReference type="RefSeq" id="XP_068365314.1">
    <property type="nucleotide sequence ID" value="XM_068500026.1"/>
</dbReference>
<proteinExistence type="predicted"/>
<evidence type="ECO:0000256" key="1">
    <source>
        <dbReference type="SAM" id="Coils"/>
    </source>
</evidence>
<keyword evidence="1" id="KW-0175">Coiled coil</keyword>
<comment type="caution">
    <text evidence="2">The sequence shown here is derived from an EMBL/GenBank/DDBJ whole genome shotgun (WGS) entry which is preliminary data.</text>
</comment>
<gene>
    <name evidence="2" type="ORF">TRFO_18187</name>
</gene>
<dbReference type="VEuPathDB" id="TrichDB:TRFO_18187"/>
<dbReference type="Proteomes" id="UP000179807">
    <property type="component" value="Unassembled WGS sequence"/>
</dbReference>
<dbReference type="EMBL" id="MLAK01000570">
    <property type="protein sequence ID" value="OHT12178.1"/>
    <property type="molecule type" value="Genomic_DNA"/>
</dbReference>
<protein>
    <submittedName>
        <fullName evidence="2">Uncharacterized protein</fullName>
    </submittedName>
</protein>